<evidence type="ECO:0000313" key="3">
    <source>
        <dbReference type="Proteomes" id="UP000197138"/>
    </source>
</evidence>
<keyword evidence="1" id="KW-0472">Membrane</keyword>
<proteinExistence type="predicted"/>
<name>A0A218XPL3_PUNGR</name>
<reference evidence="3" key="1">
    <citation type="journal article" date="2017" name="Plant J.">
        <title>The pomegranate (Punica granatum L.) genome and the genomics of punicalagin biosynthesis.</title>
        <authorList>
            <person name="Qin G."/>
            <person name="Xu C."/>
            <person name="Ming R."/>
            <person name="Tang H."/>
            <person name="Guyot R."/>
            <person name="Kramer E.M."/>
            <person name="Hu Y."/>
            <person name="Yi X."/>
            <person name="Qi Y."/>
            <person name="Xu X."/>
            <person name="Gao Z."/>
            <person name="Pan H."/>
            <person name="Jian J."/>
            <person name="Tian Y."/>
            <person name="Yue Z."/>
            <person name="Xu Y."/>
        </authorList>
    </citation>
    <scope>NUCLEOTIDE SEQUENCE [LARGE SCALE GENOMIC DNA]</scope>
    <source>
        <strain evidence="3">cv. Dabenzi</strain>
    </source>
</reference>
<feature type="transmembrane region" description="Helical" evidence="1">
    <location>
        <begin position="6"/>
        <end position="25"/>
    </location>
</feature>
<dbReference type="AlphaFoldDB" id="A0A218XPL3"/>
<sequence length="74" mass="8358">MNFLMWWSVSFGCASIFMNIVVAVMEVSHSGISFLVTFILYIVCFLAPFYLPIDKEQLNQHPTTPISVSLEVLA</sequence>
<keyword evidence="1" id="KW-0812">Transmembrane</keyword>
<feature type="transmembrane region" description="Helical" evidence="1">
    <location>
        <begin position="32"/>
        <end position="51"/>
    </location>
</feature>
<dbReference type="Proteomes" id="UP000197138">
    <property type="component" value="Unassembled WGS sequence"/>
</dbReference>
<gene>
    <name evidence="2" type="ORF">CDL15_Pgr015664</name>
</gene>
<organism evidence="2 3">
    <name type="scientific">Punica granatum</name>
    <name type="common">Pomegranate</name>
    <dbReference type="NCBI Taxonomy" id="22663"/>
    <lineage>
        <taxon>Eukaryota</taxon>
        <taxon>Viridiplantae</taxon>
        <taxon>Streptophyta</taxon>
        <taxon>Embryophyta</taxon>
        <taxon>Tracheophyta</taxon>
        <taxon>Spermatophyta</taxon>
        <taxon>Magnoliopsida</taxon>
        <taxon>eudicotyledons</taxon>
        <taxon>Gunneridae</taxon>
        <taxon>Pentapetalae</taxon>
        <taxon>rosids</taxon>
        <taxon>malvids</taxon>
        <taxon>Myrtales</taxon>
        <taxon>Lythraceae</taxon>
        <taxon>Punica</taxon>
    </lineage>
</organism>
<accession>A0A218XPL3</accession>
<evidence type="ECO:0000313" key="2">
    <source>
        <dbReference type="EMBL" id="OWM86629.1"/>
    </source>
</evidence>
<protein>
    <submittedName>
        <fullName evidence="2">Uncharacterized protein</fullName>
    </submittedName>
</protein>
<keyword evidence="1" id="KW-1133">Transmembrane helix</keyword>
<evidence type="ECO:0000256" key="1">
    <source>
        <dbReference type="SAM" id="Phobius"/>
    </source>
</evidence>
<comment type="caution">
    <text evidence="2">The sequence shown here is derived from an EMBL/GenBank/DDBJ whole genome shotgun (WGS) entry which is preliminary data.</text>
</comment>
<dbReference type="EMBL" id="MTKT01001080">
    <property type="protein sequence ID" value="OWM86629.1"/>
    <property type="molecule type" value="Genomic_DNA"/>
</dbReference>